<proteinExistence type="predicted"/>
<dbReference type="SUPFAM" id="SSF51735">
    <property type="entry name" value="NAD(P)-binding Rossmann-fold domains"/>
    <property type="match status" value="4"/>
</dbReference>
<reference evidence="2 3" key="1">
    <citation type="submission" date="2022-02" db="EMBL/GenBank/DDBJ databases">
        <title>Chromosome-level reference genomes for two strains of Caenorhabditis briggsae: an improved platform for comparative genomics.</title>
        <authorList>
            <person name="Stevens L."/>
            <person name="Andersen E.C."/>
        </authorList>
    </citation>
    <scope>NUCLEOTIDE SEQUENCE [LARGE SCALE GENOMIC DNA]</scope>
    <source>
        <strain evidence="2">QX1410_ONT</strain>
        <tissue evidence="2">Whole-organism</tissue>
    </source>
</reference>
<organism evidence="2 3">
    <name type="scientific">Caenorhabditis briggsae</name>
    <dbReference type="NCBI Taxonomy" id="6238"/>
    <lineage>
        <taxon>Eukaryota</taxon>
        <taxon>Metazoa</taxon>
        <taxon>Ecdysozoa</taxon>
        <taxon>Nematoda</taxon>
        <taxon>Chromadorea</taxon>
        <taxon>Rhabditida</taxon>
        <taxon>Rhabditina</taxon>
        <taxon>Rhabditomorpha</taxon>
        <taxon>Rhabditoidea</taxon>
        <taxon>Rhabditidae</taxon>
        <taxon>Peloderinae</taxon>
        <taxon>Caenorhabditis</taxon>
    </lineage>
</organism>
<dbReference type="InterPro" id="IPR020904">
    <property type="entry name" value="Sc_DH/Rdtase_CS"/>
</dbReference>
<dbReference type="EMBL" id="CP090895">
    <property type="protein sequence ID" value="ULT87828.1"/>
    <property type="molecule type" value="Genomic_DNA"/>
</dbReference>
<dbReference type="Gene3D" id="3.40.50.720">
    <property type="entry name" value="NAD(P)-binding Rossmann-like Domain"/>
    <property type="match status" value="4"/>
</dbReference>
<dbReference type="Proteomes" id="UP000827892">
    <property type="component" value="Chromosome V"/>
</dbReference>
<dbReference type="FunFam" id="3.40.50.720:FF:000084">
    <property type="entry name" value="Short-chain dehydrogenase reductase"/>
    <property type="match status" value="3"/>
</dbReference>
<evidence type="ECO:0000313" key="3">
    <source>
        <dbReference type="Proteomes" id="UP000827892"/>
    </source>
</evidence>
<dbReference type="PANTHER" id="PTHR44115">
    <property type="entry name" value="PROTEIN CBG09704"/>
    <property type="match status" value="1"/>
</dbReference>
<dbReference type="InterPro" id="IPR036291">
    <property type="entry name" value="NAD(P)-bd_dom_sf"/>
</dbReference>
<keyword evidence="1" id="KW-0560">Oxidoreductase</keyword>
<sequence>MSRFSGKVAIVTGSSSGIGRATAVLLAQQGAKVTVTGRNAEKLRDTVNQILSNGGKSEDINQVIGDLTDSECQGELVKSTLERFGRIDILVNNAGAAFADPSGKIGIEAEVGLFDEMLKVNLRCVVELVQKCRPHLISSKGDIVNVSSICAGPSPFLYYTYYGIAKAGLDQLTRCLSLQLIEHGVRVNSWQSCSGYRILQWDRSCYCDPLRTGKCESDHHRKKHPTTRGKAILKSGIPETHLLAVPADLAKDEEQDKLVNETINKFGQLDILMYDWLFYAMAKSALDQFTRSASIGLIAHGVRVNSVSPGFFLTGISDAMGLPEGTFEKMVAFYESRKECIPCGKATQRIDIANIIAFLADRKVALVTGSSNGIGRATGILFAQEGAKVTITGRNTKRLEETRQTILKAGIPESHVLAIPADLATEEGQDKLINETVKKFGHLNILVNNAGTAFSDAEGRIGLDQPVSDFDKVMRINLRSVVTLTQKAKDHLIKAKGEVVNVSSIAGGQQAMTGAMYYAMTKSALDQFTRSTAIDLIDHGVRVNSVSPGVVVTGIGEAIGMPEGSFEKMAEFLESRKECIPCGKAAQPIDIANVIAFLADLFVSIFIRKTMTRFEGKVAIVTGSSSGIGRATALLFAQEGAKVTITGRNTERLEETRQHILKSGIPEDHVLSVVADLVKDEDQDKLINETIYTFGHFDILVNNAGTAFVDSHGRVGLDQDVSDYDKVMQINLRSVVTLTQKAKEHLIKTRGEIVNVSSVAGGHQAMPDMLYYAMSKSALDQFTRSTSIALIAHGVRVNSVSPGAVITGIDEAMGMPAGSFEKMAKFWESKKECLPNGRVGQPDDIANIIAFLADRKLSSYIIGQTIVADGGSSLVMGMQAHDMMEILKQQ</sequence>
<name>A0AAE9A5V0_CAEBR</name>
<protein>
    <submittedName>
        <fullName evidence="2">Uncharacterized protein</fullName>
    </submittedName>
</protein>
<gene>
    <name evidence="2" type="ORF">L3Y34_007186</name>
</gene>
<accession>A0AAE9A5V0</accession>
<dbReference type="InterPro" id="IPR002347">
    <property type="entry name" value="SDR_fam"/>
</dbReference>
<evidence type="ECO:0000256" key="1">
    <source>
        <dbReference type="ARBA" id="ARBA00023002"/>
    </source>
</evidence>
<dbReference type="PANTHER" id="PTHR44115:SF3">
    <property type="entry name" value="3-OXOACYL-[ACYL-CARRIER-PROTEIN] REDUCTASE-RELATED"/>
    <property type="match status" value="1"/>
</dbReference>
<dbReference type="AlphaFoldDB" id="A0AAE9A5V0"/>
<dbReference type="PRINTS" id="PR00080">
    <property type="entry name" value="SDRFAMILY"/>
</dbReference>
<dbReference type="Pfam" id="PF00106">
    <property type="entry name" value="adh_short"/>
    <property type="match status" value="1"/>
</dbReference>
<dbReference type="PRINTS" id="PR00081">
    <property type="entry name" value="GDHRDH"/>
</dbReference>
<dbReference type="PROSITE" id="PS00061">
    <property type="entry name" value="ADH_SHORT"/>
    <property type="match status" value="3"/>
</dbReference>
<evidence type="ECO:0000313" key="2">
    <source>
        <dbReference type="EMBL" id="ULT87828.1"/>
    </source>
</evidence>
<dbReference type="GO" id="GO:0016491">
    <property type="term" value="F:oxidoreductase activity"/>
    <property type="evidence" value="ECO:0007669"/>
    <property type="project" value="UniProtKB-KW"/>
</dbReference>
<dbReference type="Pfam" id="PF13561">
    <property type="entry name" value="adh_short_C2"/>
    <property type="match status" value="3"/>
</dbReference>